<dbReference type="EMBL" id="AJMT01000201">
    <property type="protein sequence ID" value="EIG24140.1"/>
    <property type="molecule type" value="Genomic_DNA"/>
</dbReference>
<dbReference type="Proteomes" id="UP000004473">
    <property type="component" value="Unassembled WGS sequence"/>
</dbReference>
<dbReference type="AlphaFoldDB" id="I2NE79"/>
<comment type="caution">
    <text evidence="1">The sequence shown here is derived from an EMBL/GenBank/DDBJ whole genome shotgun (WGS) entry which is preliminary data.</text>
</comment>
<evidence type="ECO:0000313" key="1">
    <source>
        <dbReference type="EMBL" id="EIG24140.1"/>
    </source>
</evidence>
<name>I2NE79_NEISI</name>
<evidence type="ECO:0000313" key="2">
    <source>
        <dbReference type="Proteomes" id="UP000004473"/>
    </source>
</evidence>
<sequence length="45" mass="5351">MKANRFNRLFCIFAPLYCLKTAEQVSKKTFGHFRRPGWSFLNKVV</sequence>
<gene>
    <name evidence="1" type="ORF">HMPREF1051_0149</name>
</gene>
<organism evidence="1 2">
    <name type="scientific">Neisseria sicca VK64</name>
    <dbReference type="NCBI Taxonomy" id="1095748"/>
    <lineage>
        <taxon>Bacteria</taxon>
        <taxon>Pseudomonadati</taxon>
        <taxon>Pseudomonadota</taxon>
        <taxon>Betaproteobacteria</taxon>
        <taxon>Neisseriales</taxon>
        <taxon>Neisseriaceae</taxon>
        <taxon>Neisseria</taxon>
    </lineage>
</organism>
<protein>
    <submittedName>
        <fullName evidence="1">Uncharacterized protein</fullName>
    </submittedName>
</protein>
<reference evidence="1 2" key="1">
    <citation type="submission" date="2012-04" db="EMBL/GenBank/DDBJ databases">
        <authorList>
            <person name="Harkins D.M."/>
            <person name="Madupu R."/>
            <person name="Durkin A.S."/>
            <person name="Torralba M."/>
            <person name="Methe B."/>
            <person name="Sutton G.G."/>
            <person name="Nelson K.E."/>
        </authorList>
    </citation>
    <scope>NUCLEOTIDE SEQUENCE [LARGE SCALE GENOMIC DNA]</scope>
    <source>
        <strain evidence="1 2">VK64</strain>
    </source>
</reference>
<proteinExistence type="predicted"/>
<accession>I2NE79</accession>